<dbReference type="GO" id="GO:0005829">
    <property type="term" value="C:cytosol"/>
    <property type="evidence" value="ECO:0007669"/>
    <property type="project" value="TreeGrafter"/>
</dbReference>
<protein>
    <recommendedName>
        <fullName evidence="11">Mur ligase central domain-containing protein</fullName>
    </recommendedName>
</protein>
<dbReference type="InterPro" id="IPR036565">
    <property type="entry name" value="Mur-like_cat_sf"/>
</dbReference>
<comment type="caution">
    <text evidence="9">The sequence shown here is derived from an EMBL/GenBank/DDBJ whole genome shotgun (WGS) entry which is preliminary data.</text>
</comment>
<dbReference type="Gene3D" id="3.90.190.20">
    <property type="entry name" value="Mur ligase, C-terminal domain"/>
    <property type="match status" value="1"/>
</dbReference>
<dbReference type="Proteomes" id="UP001165082">
    <property type="component" value="Unassembled WGS sequence"/>
</dbReference>
<keyword evidence="3" id="KW-0479">Metal-binding</keyword>
<dbReference type="InterPro" id="IPR004101">
    <property type="entry name" value="Mur_ligase_C"/>
</dbReference>
<dbReference type="PROSITE" id="PS01012">
    <property type="entry name" value="FOLYLPOLYGLU_SYNT_2"/>
    <property type="match status" value="1"/>
</dbReference>
<organism evidence="9 10">
    <name type="scientific">Triparma retinervis</name>
    <dbReference type="NCBI Taxonomy" id="2557542"/>
    <lineage>
        <taxon>Eukaryota</taxon>
        <taxon>Sar</taxon>
        <taxon>Stramenopiles</taxon>
        <taxon>Ochrophyta</taxon>
        <taxon>Bolidophyceae</taxon>
        <taxon>Parmales</taxon>
        <taxon>Triparmaceae</taxon>
        <taxon>Triparma</taxon>
    </lineage>
</organism>
<evidence type="ECO:0000256" key="6">
    <source>
        <dbReference type="ARBA" id="ARBA00022842"/>
    </source>
</evidence>
<evidence type="ECO:0000256" key="4">
    <source>
        <dbReference type="ARBA" id="ARBA00022741"/>
    </source>
</evidence>
<dbReference type="GO" id="GO:0004326">
    <property type="term" value="F:tetrahydrofolylpolyglutamate synthase activity"/>
    <property type="evidence" value="ECO:0007669"/>
    <property type="project" value="InterPro"/>
</dbReference>
<evidence type="ECO:0000259" key="8">
    <source>
        <dbReference type="Pfam" id="PF08245"/>
    </source>
</evidence>
<dbReference type="EMBL" id="BRXZ01000188">
    <property type="protein sequence ID" value="GMI07004.1"/>
    <property type="molecule type" value="Genomic_DNA"/>
</dbReference>
<dbReference type="Gene3D" id="3.40.1190.10">
    <property type="entry name" value="Mur-like, catalytic domain"/>
    <property type="match status" value="1"/>
</dbReference>
<evidence type="ECO:0000256" key="5">
    <source>
        <dbReference type="ARBA" id="ARBA00022840"/>
    </source>
</evidence>
<dbReference type="Pfam" id="PF08245">
    <property type="entry name" value="Mur_ligase_M"/>
    <property type="match status" value="1"/>
</dbReference>
<evidence type="ECO:0000313" key="9">
    <source>
        <dbReference type="EMBL" id="GMI07004.1"/>
    </source>
</evidence>
<dbReference type="OrthoDB" id="5212574at2759"/>
<dbReference type="SUPFAM" id="SSF53623">
    <property type="entry name" value="MurD-like peptide ligases, catalytic domain"/>
    <property type="match status" value="1"/>
</dbReference>
<keyword evidence="5" id="KW-0067">ATP-binding</keyword>
<dbReference type="PANTHER" id="PTHR11136:SF0">
    <property type="entry name" value="DIHYDROFOLATE SYNTHETASE-RELATED"/>
    <property type="match status" value="1"/>
</dbReference>
<evidence type="ECO:0000256" key="2">
    <source>
        <dbReference type="ARBA" id="ARBA00022598"/>
    </source>
</evidence>
<comment type="similarity">
    <text evidence="1">Belongs to the folylpolyglutamate synthase family.</text>
</comment>
<dbReference type="NCBIfam" id="TIGR01499">
    <property type="entry name" value="folC"/>
    <property type="match status" value="1"/>
</dbReference>
<keyword evidence="10" id="KW-1185">Reference proteome</keyword>
<dbReference type="InterPro" id="IPR001645">
    <property type="entry name" value="Folylpolyglutamate_synth"/>
</dbReference>
<dbReference type="GO" id="GO:0046872">
    <property type="term" value="F:metal ion binding"/>
    <property type="evidence" value="ECO:0007669"/>
    <property type="project" value="UniProtKB-KW"/>
</dbReference>
<dbReference type="Pfam" id="PF02875">
    <property type="entry name" value="Mur_ligase_C"/>
    <property type="match status" value="1"/>
</dbReference>
<accession>A0A9W7CLV1</accession>
<evidence type="ECO:0000313" key="10">
    <source>
        <dbReference type="Proteomes" id="UP001165082"/>
    </source>
</evidence>
<dbReference type="SUPFAM" id="SSF53244">
    <property type="entry name" value="MurD-like peptide ligases, peptide-binding domain"/>
    <property type="match status" value="1"/>
</dbReference>
<dbReference type="InterPro" id="IPR018109">
    <property type="entry name" value="Folylpolyglutamate_synth_CS"/>
</dbReference>
<dbReference type="GO" id="GO:0005524">
    <property type="term" value="F:ATP binding"/>
    <property type="evidence" value="ECO:0007669"/>
    <property type="project" value="UniProtKB-KW"/>
</dbReference>
<keyword evidence="2" id="KW-0436">Ligase</keyword>
<name>A0A9W7CLV1_9STRA</name>
<dbReference type="GO" id="GO:0008841">
    <property type="term" value="F:dihydrofolate synthase activity"/>
    <property type="evidence" value="ECO:0007669"/>
    <property type="project" value="TreeGrafter"/>
</dbReference>
<dbReference type="InterPro" id="IPR036615">
    <property type="entry name" value="Mur_ligase_C_dom_sf"/>
</dbReference>
<dbReference type="AlphaFoldDB" id="A0A9W7CLV1"/>
<sequence>MLLGQLGCPYIDYSNLDPTSTPPPPPRPRAKIIHIAGTNGKGSVAYKIASTLTLAGVKTGLFVSPHVSSFRERCQVDFECITEDEVALHLPSIFDACRDNDIPATFFEITTALALEYFAARRVEAIVLETGLGGRLDSTNIVASDLAVVTSIGLEHTRILGDTIELIAKEKAGIFKEGKTAVVGVDLPMGVMEGRAEEVGCRLVRTRERGGEGGFKDMDFDMQNGEIARRAIEEAVKIKGWEEVRAKVTSSHMDEGLRRRPPCRYETRTATANGKSITVILDVAHNPPALQELMKKLDKDHPGRKVRFVVGMSSDKDLALCASTILGRVDASQVHLVEAVHPRAAKIEDILSAGGPGLSKCHYSLGSRGVGEQTLLALNLASACPDDEIVVICGSVFLMASAREAIGIVEPRDSEFIAKEAGANLRADLQEHFGNRILSEDEDEKKEELGR</sequence>
<evidence type="ECO:0000256" key="3">
    <source>
        <dbReference type="ARBA" id="ARBA00022723"/>
    </source>
</evidence>
<reference evidence="9" key="1">
    <citation type="submission" date="2022-07" db="EMBL/GenBank/DDBJ databases">
        <title>Genome analysis of Parmales, a sister group of diatoms, reveals the evolutionary specialization of diatoms from phago-mixotrophs to photoautotrophs.</title>
        <authorList>
            <person name="Ban H."/>
            <person name="Sato S."/>
            <person name="Yoshikawa S."/>
            <person name="Kazumasa Y."/>
            <person name="Nakamura Y."/>
            <person name="Ichinomiya M."/>
            <person name="Saitoh K."/>
            <person name="Sato N."/>
            <person name="Blanc-Mathieu R."/>
            <person name="Endo H."/>
            <person name="Kuwata A."/>
            <person name="Ogata H."/>
        </authorList>
    </citation>
    <scope>NUCLEOTIDE SEQUENCE</scope>
</reference>
<feature type="domain" description="Mur ligase central" evidence="8">
    <location>
        <begin position="35"/>
        <end position="207"/>
    </location>
</feature>
<keyword evidence="6" id="KW-0460">Magnesium</keyword>
<evidence type="ECO:0008006" key="11">
    <source>
        <dbReference type="Google" id="ProtNLM"/>
    </source>
</evidence>
<feature type="domain" description="Mur ligase C-terminal" evidence="7">
    <location>
        <begin position="275"/>
        <end position="395"/>
    </location>
</feature>
<dbReference type="GO" id="GO:0005739">
    <property type="term" value="C:mitochondrion"/>
    <property type="evidence" value="ECO:0007669"/>
    <property type="project" value="TreeGrafter"/>
</dbReference>
<evidence type="ECO:0000259" key="7">
    <source>
        <dbReference type="Pfam" id="PF02875"/>
    </source>
</evidence>
<dbReference type="InterPro" id="IPR013221">
    <property type="entry name" value="Mur_ligase_cen"/>
</dbReference>
<evidence type="ECO:0000256" key="1">
    <source>
        <dbReference type="ARBA" id="ARBA00008276"/>
    </source>
</evidence>
<gene>
    <name evidence="9" type="ORF">TrRE_jg1635</name>
</gene>
<dbReference type="PANTHER" id="PTHR11136">
    <property type="entry name" value="FOLYLPOLYGLUTAMATE SYNTHASE-RELATED"/>
    <property type="match status" value="1"/>
</dbReference>
<proteinExistence type="inferred from homology"/>
<keyword evidence="4" id="KW-0547">Nucleotide-binding</keyword>